<dbReference type="GO" id="GO:0000506">
    <property type="term" value="C:glycosylphosphatidylinositol-N-acetylglucosaminyltransferase (GPI-GnT) complex"/>
    <property type="evidence" value="ECO:0007669"/>
    <property type="project" value="InterPro"/>
</dbReference>
<keyword evidence="8" id="KW-0256">Endoplasmic reticulum</keyword>
<evidence type="ECO:0000256" key="7">
    <source>
        <dbReference type="ARBA" id="ARBA00022679"/>
    </source>
</evidence>
<evidence type="ECO:0000313" key="14">
    <source>
        <dbReference type="EMBL" id="ONH66245.1"/>
    </source>
</evidence>
<dbReference type="InterPro" id="IPR039507">
    <property type="entry name" value="PIG-A/GPI3"/>
</dbReference>
<dbReference type="InterPro" id="IPR001296">
    <property type="entry name" value="Glyco_trans_1"/>
</dbReference>
<evidence type="ECO:0000256" key="3">
    <source>
        <dbReference type="ARBA" id="ARBA00004687"/>
    </source>
</evidence>
<dbReference type="AlphaFoldDB" id="A0A061B355"/>
<comment type="subcellular location">
    <subcellularLocation>
        <location evidence="2">Endoplasmic reticulum membrane</location>
    </subcellularLocation>
</comment>
<dbReference type="GO" id="GO:0006506">
    <property type="term" value="P:GPI anchor biosynthetic process"/>
    <property type="evidence" value="ECO:0007669"/>
    <property type="project" value="UniProtKB-UniPathway"/>
</dbReference>
<comment type="pathway">
    <text evidence="3">Glycolipid biosynthesis; glycosylphosphatidylinositol-anchor biosynthesis.</text>
</comment>
<dbReference type="Proteomes" id="UP000189513">
    <property type="component" value="Unassembled WGS sequence"/>
</dbReference>
<dbReference type="SUPFAM" id="SSF53756">
    <property type="entry name" value="UDP-Glycosyltransferase/glycogen phosphorylase"/>
    <property type="match status" value="1"/>
</dbReference>
<dbReference type="FunFam" id="3.40.50.2000:FF:000026">
    <property type="entry name" value="Phosphatidylinositol N-acetylglucosaminyltransferase subunit A"/>
    <property type="match status" value="1"/>
</dbReference>
<evidence type="ECO:0000313" key="15">
    <source>
        <dbReference type="Proteomes" id="UP000189513"/>
    </source>
</evidence>
<reference evidence="14" key="3">
    <citation type="submission" date="2017-01" db="EMBL/GenBank/DDBJ databases">
        <authorList>
            <person name="Mah S.A."/>
            <person name="Swanson W.J."/>
            <person name="Moy G.W."/>
            <person name="Vacquier V.D."/>
        </authorList>
    </citation>
    <scope>NUCLEOTIDE SEQUENCE [LARGE SCALE GENOMIC DNA]</scope>
    <source>
        <strain evidence="14">65</strain>
    </source>
</reference>
<protein>
    <recommendedName>
        <fullName evidence="10">Phosphatidylinositol N-acetylglucosaminyltransferase GPI3 subunit</fullName>
        <ecNumber evidence="4">2.4.1.198</ecNumber>
    </recommendedName>
    <alternativeName>
        <fullName evidence="9">GlcNAc-PI synthesis protein</fullName>
    </alternativeName>
</protein>
<dbReference type="OrthoDB" id="734129at2759"/>
<dbReference type="OMA" id="SHFWMSG"/>
<organism evidence="13">
    <name type="scientific">Cyberlindnera fabianii</name>
    <name type="common">Yeast</name>
    <name type="synonym">Hansenula fabianii</name>
    <dbReference type="NCBI Taxonomy" id="36022"/>
    <lineage>
        <taxon>Eukaryota</taxon>
        <taxon>Fungi</taxon>
        <taxon>Dikarya</taxon>
        <taxon>Ascomycota</taxon>
        <taxon>Saccharomycotina</taxon>
        <taxon>Saccharomycetes</taxon>
        <taxon>Phaffomycetales</taxon>
        <taxon>Phaffomycetaceae</taxon>
        <taxon>Cyberlindnera</taxon>
    </lineage>
</organism>
<evidence type="ECO:0000259" key="12">
    <source>
        <dbReference type="Pfam" id="PF08288"/>
    </source>
</evidence>
<evidence type="ECO:0000256" key="6">
    <source>
        <dbReference type="ARBA" id="ARBA00022676"/>
    </source>
</evidence>
<evidence type="ECO:0000256" key="1">
    <source>
        <dbReference type="ARBA" id="ARBA00003265"/>
    </source>
</evidence>
<keyword evidence="7 14" id="KW-0808">Transferase</keyword>
<gene>
    <name evidence="14" type="ORF">BON22_3923</name>
    <name evidence="13" type="ORF">CYFA0S_14e02388g</name>
</gene>
<accession>A0A061B355</accession>
<reference evidence="13" key="1">
    <citation type="journal article" date="2014" name="Genome Announc.">
        <title>Genome sequence of the yeast Cyberlindnera fabianii (Hansenula fabianii).</title>
        <authorList>
            <person name="Freel K.C."/>
            <person name="Sarilar V."/>
            <person name="Neuveglise C."/>
            <person name="Devillers H."/>
            <person name="Friedrich A."/>
            <person name="Schacherer J."/>
        </authorList>
    </citation>
    <scope>NUCLEOTIDE SEQUENCE</scope>
    <source>
        <strain evidence="13">YJS4271</strain>
    </source>
</reference>
<dbReference type="EMBL" id="LK052899">
    <property type="protein sequence ID" value="CDR44377.1"/>
    <property type="molecule type" value="Genomic_DNA"/>
</dbReference>
<dbReference type="Pfam" id="PF08288">
    <property type="entry name" value="PIGA"/>
    <property type="match status" value="1"/>
</dbReference>
<dbReference type="Gene3D" id="3.40.50.2000">
    <property type="entry name" value="Glycogen Phosphorylase B"/>
    <property type="match status" value="2"/>
</dbReference>
<dbReference type="PANTHER" id="PTHR45871">
    <property type="entry name" value="N-ACETYLGLUCOSAMINYL-PHOSPHATIDYLINOSITOL BIOSYNTHETIC PROTEIN"/>
    <property type="match status" value="1"/>
</dbReference>
<sequence length="454" mass="51231">MVCDFFYPQPGGVEFHTYHLAQKLILRGHNVIIITHSYRNRRGVRYLTNGLKVYYIPFFAFYRNTTFPTVFSAFPVLRNILIRENIEIIHGHASMSSLANEAIIHGKIMGLKTVLTEHSLFGFGDVGSIWGNKTLKFTLNFLDRSICVSNTCKENVVLRGRCDPLTVSVIPNAVISEDFLPKDATPNLVSHLVTTNRDPSRITIVVISRLFRNKGADLLSAMIPRVCAADPKVDFLVAGDGPKFIDIQQCIETHRLQDRVELIGGVKHERVREVMVQGDIYLQPSLTEAFGTVLVEAASCGLLVITTRVGGIPEVLPPDMTIFASPSVDSLVESTLRAIKVIAEGRVDTSSFHDQVKAMYSWEDVAIRTEAVYDSISPDDWFTKLEMVKKLNSYGPWSGKLFVLCYLVDLFLYAILEWFYPRSEIDMAVKWPKKNPLQIVYDDEAKEQKETSFK</sequence>
<reference evidence="15" key="2">
    <citation type="journal article" date="2017" name="Genome Announc.">
        <title>Genome sequences of Cyberlindnera fabianii 65, Pichia kudriavzevii 129, and Saccharomyces cerevisiae 131 isolated from fermented masau fruits in Zimbabwe.</title>
        <authorList>
            <person name="van Rijswijck I.M.H."/>
            <person name="Derks M.F.L."/>
            <person name="Abee T."/>
            <person name="de Ridder D."/>
            <person name="Smid E.J."/>
        </authorList>
    </citation>
    <scope>NUCLEOTIDE SEQUENCE [LARGE SCALE GENOMIC DNA]</scope>
    <source>
        <strain evidence="15">65</strain>
    </source>
</reference>
<evidence type="ECO:0000256" key="9">
    <source>
        <dbReference type="ARBA" id="ARBA00032160"/>
    </source>
</evidence>
<comment type="function">
    <text evidence="1">Catalytic subunit in the complex catalyzing the transfer of N-acetylglucosamine from UDP-N-acetylglucosamine to phosphatidylinositol, the first step of GPI biosynthesis.</text>
</comment>
<keyword evidence="6 14" id="KW-0328">Glycosyltransferase</keyword>
<dbReference type="STRING" id="36022.A0A061B355"/>
<keyword evidence="15" id="KW-1185">Reference proteome</keyword>
<dbReference type="Pfam" id="PF00534">
    <property type="entry name" value="Glycos_transf_1"/>
    <property type="match status" value="1"/>
</dbReference>
<evidence type="ECO:0000313" key="13">
    <source>
        <dbReference type="EMBL" id="CDR44377.1"/>
    </source>
</evidence>
<evidence type="ECO:0000256" key="5">
    <source>
        <dbReference type="ARBA" id="ARBA00022502"/>
    </source>
</evidence>
<keyword evidence="5" id="KW-0337">GPI-anchor biosynthesis</keyword>
<dbReference type="GO" id="GO:0017176">
    <property type="term" value="F:phosphatidylinositol N-acetylglucosaminyltransferase activity"/>
    <property type="evidence" value="ECO:0007669"/>
    <property type="project" value="UniProtKB-EC"/>
</dbReference>
<evidence type="ECO:0000256" key="4">
    <source>
        <dbReference type="ARBA" id="ARBA00012420"/>
    </source>
</evidence>
<feature type="domain" description="Glycosyl transferase family 1" evidence="11">
    <location>
        <begin position="198"/>
        <end position="339"/>
    </location>
</feature>
<evidence type="ECO:0000256" key="10">
    <source>
        <dbReference type="ARBA" id="ARBA00068617"/>
    </source>
</evidence>
<name>A0A061B355_CYBFA</name>
<dbReference type="PANTHER" id="PTHR45871:SF1">
    <property type="entry name" value="PHOSPHATIDYLINOSITOL N-ACETYLGLUCOSAMINYLTRANSFERASE SUBUNIT A"/>
    <property type="match status" value="1"/>
</dbReference>
<evidence type="ECO:0000256" key="2">
    <source>
        <dbReference type="ARBA" id="ARBA00004586"/>
    </source>
</evidence>
<dbReference type="VEuPathDB" id="FungiDB:BON22_3923"/>
<evidence type="ECO:0000259" key="11">
    <source>
        <dbReference type="Pfam" id="PF00534"/>
    </source>
</evidence>
<evidence type="ECO:0000256" key="8">
    <source>
        <dbReference type="ARBA" id="ARBA00022824"/>
    </source>
</evidence>
<dbReference type="CDD" id="cd03796">
    <property type="entry name" value="GT4_PIG-A-like"/>
    <property type="match status" value="1"/>
</dbReference>
<dbReference type="EMBL" id="MPUK01000008">
    <property type="protein sequence ID" value="ONH66245.1"/>
    <property type="molecule type" value="Genomic_DNA"/>
</dbReference>
<dbReference type="EC" id="2.4.1.198" evidence="4"/>
<dbReference type="UniPathway" id="UPA00196"/>
<proteinExistence type="predicted"/>
<dbReference type="FunFam" id="3.40.50.2000:FF:000053">
    <property type="entry name" value="Phosphatidylinositol N-acetylglucosaminyltransferase GPI3 subunit"/>
    <property type="match status" value="1"/>
</dbReference>
<dbReference type="InterPro" id="IPR013234">
    <property type="entry name" value="PIGA_GPI_anchor_biosynthesis"/>
</dbReference>
<feature type="domain" description="PIGA GPI anchor biosynthesis" evidence="12">
    <location>
        <begin position="36"/>
        <end position="125"/>
    </location>
</feature>